<evidence type="ECO:0000313" key="3">
    <source>
        <dbReference type="EMBL" id="MFC0223266.1"/>
    </source>
</evidence>
<dbReference type="InterPro" id="IPR016166">
    <property type="entry name" value="FAD-bd_PCMH"/>
</dbReference>
<dbReference type="Gene3D" id="1.10.45.10">
    <property type="entry name" value="Vanillyl-alcohol Oxidase, Chain A, domain 4"/>
    <property type="match status" value="1"/>
</dbReference>
<dbReference type="Pfam" id="PF04030">
    <property type="entry name" value="ALO"/>
    <property type="match status" value="1"/>
</dbReference>
<dbReference type="InterPro" id="IPR036318">
    <property type="entry name" value="FAD-bd_PCMH-like_sf"/>
</dbReference>
<dbReference type="InterPro" id="IPR006094">
    <property type="entry name" value="Oxid_FAD_bind_N"/>
</dbReference>
<dbReference type="PIRSF" id="PIRSF000136">
    <property type="entry name" value="LGO_GLO"/>
    <property type="match status" value="1"/>
</dbReference>
<accession>A0ABV6E2Q2</accession>
<dbReference type="InterPro" id="IPR016169">
    <property type="entry name" value="FAD-bd_PCMH_sub2"/>
</dbReference>
<comment type="caution">
    <text evidence="3">The sequence shown here is derived from an EMBL/GenBank/DDBJ whole genome shotgun (WGS) entry which is preliminary data.</text>
</comment>
<dbReference type="Gene3D" id="3.30.70.2520">
    <property type="match status" value="1"/>
</dbReference>
<dbReference type="Gene3D" id="3.30.465.10">
    <property type="match status" value="1"/>
</dbReference>
<proteinExistence type="predicted"/>
<evidence type="ECO:0000259" key="2">
    <source>
        <dbReference type="PROSITE" id="PS51387"/>
    </source>
</evidence>
<feature type="domain" description="FAD-binding PCMH-type" evidence="2">
    <location>
        <begin position="1"/>
        <end position="176"/>
    </location>
</feature>
<dbReference type="SUPFAM" id="SSF56176">
    <property type="entry name" value="FAD-binding/transporter-associated domain-like"/>
    <property type="match status" value="1"/>
</dbReference>
<dbReference type="InterPro" id="IPR016167">
    <property type="entry name" value="FAD-bd_PCMH_sub1"/>
</dbReference>
<dbReference type="Pfam" id="PF01565">
    <property type="entry name" value="FAD_binding_4"/>
    <property type="match status" value="1"/>
</dbReference>
<dbReference type="PANTHER" id="PTHR43762:SF1">
    <property type="entry name" value="D-ARABINONO-1,4-LACTONE OXIDASE"/>
    <property type="match status" value="1"/>
</dbReference>
<protein>
    <submittedName>
        <fullName evidence="3">FAD-binding protein</fullName>
    </submittedName>
</protein>
<keyword evidence="1" id="KW-0560">Oxidoreductase</keyword>
<keyword evidence="4" id="KW-1185">Reference proteome</keyword>
<dbReference type="InterPro" id="IPR016171">
    <property type="entry name" value="Vanillyl_alc_oxidase_C-sub2"/>
</dbReference>
<dbReference type="Proteomes" id="UP001589698">
    <property type="component" value="Unassembled WGS sequence"/>
</dbReference>
<evidence type="ECO:0000256" key="1">
    <source>
        <dbReference type="ARBA" id="ARBA00023002"/>
    </source>
</evidence>
<dbReference type="RefSeq" id="WP_378519020.1">
    <property type="nucleotide sequence ID" value="NZ_CBCSDI010000020.1"/>
</dbReference>
<evidence type="ECO:0000313" key="4">
    <source>
        <dbReference type="Proteomes" id="UP001589698"/>
    </source>
</evidence>
<gene>
    <name evidence="3" type="ORF">ACFFJG_12310</name>
</gene>
<dbReference type="Gene3D" id="3.30.70.2530">
    <property type="match status" value="1"/>
</dbReference>
<dbReference type="EMBL" id="JBHLXH010000001">
    <property type="protein sequence ID" value="MFC0223266.1"/>
    <property type="molecule type" value="Genomic_DNA"/>
</dbReference>
<reference evidence="3 4" key="1">
    <citation type="submission" date="2024-09" db="EMBL/GenBank/DDBJ databases">
        <authorList>
            <person name="Sun Q."/>
            <person name="Mori K."/>
        </authorList>
    </citation>
    <scope>NUCLEOTIDE SEQUENCE [LARGE SCALE GENOMIC DNA]</scope>
    <source>
        <strain evidence="3 4">CCM 8654</strain>
    </source>
</reference>
<sequence>MSGVRTNWAGNIAYSTGDVRVPASLEELQEVVAGATRVRAAGSGHSFNDLVDTDGTLVSTRGLPREVEVDAEAREAVVGAGMTYAEVGPLLHAQGWALPNTGSLPHISVGGATATGTHGSGVGNGCLATSVSGVELVMADGEVLRLRAGDDDLRGAALALGSLGVVSRVWLRLEPTYDVAQDVLLDVPTSVVAEDGVALMSSAHSISLFTTFGTPGRLDSVWRKARVDRPATGTWGGRVATVPVHPIPRLPADAATPQLGVPGPWHERLPHFRADHVPSVGDELQSEMFVALEDLSRAWPAVEAVAPRLAGALQVMEVRTIAADDLWLSPFRDRASVAFHVTWVSDLDVVRPALAALEAALAPFDPRPHWAKVSSGPDRERFVEASPGVRDFRALADRLDPDRCFVNPFVERLGVR</sequence>
<dbReference type="InterPro" id="IPR007173">
    <property type="entry name" value="ALO_C"/>
</dbReference>
<name>A0ABV6E2Q2_9ACTN</name>
<dbReference type="Gene3D" id="3.30.43.10">
    <property type="entry name" value="Uridine Diphospho-n-acetylenolpyruvylglucosamine Reductase, domain 2"/>
    <property type="match status" value="1"/>
</dbReference>
<dbReference type="PROSITE" id="PS51387">
    <property type="entry name" value="FAD_PCMH"/>
    <property type="match status" value="1"/>
</dbReference>
<dbReference type="InterPro" id="IPR010031">
    <property type="entry name" value="FAD_lactone_oxidase-like"/>
</dbReference>
<dbReference type="PANTHER" id="PTHR43762">
    <property type="entry name" value="L-GULONOLACTONE OXIDASE"/>
    <property type="match status" value="1"/>
</dbReference>
<organism evidence="3 4">
    <name type="scientific">Nocardioides zeicaulis</name>
    <dbReference type="NCBI Taxonomy" id="1776857"/>
    <lineage>
        <taxon>Bacteria</taxon>
        <taxon>Bacillati</taxon>
        <taxon>Actinomycetota</taxon>
        <taxon>Actinomycetes</taxon>
        <taxon>Propionibacteriales</taxon>
        <taxon>Nocardioidaceae</taxon>
        <taxon>Nocardioides</taxon>
    </lineage>
</organism>